<keyword evidence="4" id="KW-1185">Reference proteome</keyword>
<comment type="caution">
    <text evidence="3">The sequence shown here is derived from an EMBL/GenBank/DDBJ whole genome shotgun (WGS) entry which is preliminary data.</text>
</comment>
<feature type="chain" id="PRO_5042931561" description="Accessory gland protein" evidence="2">
    <location>
        <begin position="26"/>
        <end position="154"/>
    </location>
</feature>
<evidence type="ECO:0000256" key="1">
    <source>
        <dbReference type="SAM" id="MobiDB-lite"/>
    </source>
</evidence>
<keyword evidence="2" id="KW-0732">Signal</keyword>
<feature type="region of interest" description="Disordered" evidence="1">
    <location>
        <begin position="105"/>
        <end position="135"/>
    </location>
</feature>
<proteinExistence type="predicted"/>
<sequence>MAPTHPSTKLAALTLLVLAARGVRGASPEQVVTSLGLHAAAEAMAAMEEGTSHQNKAAYVNGLRAALDAGRAALELYAAASDVEPVKPHGLLLTLANAVSFGSDTDTKAKGNMKGNGTGNGGDGGNKGEASSESNVSTLLNMGKQFWQLLQDVR</sequence>
<accession>A0AAN9VHX5</accession>
<protein>
    <recommendedName>
        <fullName evidence="5">Accessory gland protein</fullName>
    </recommendedName>
</protein>
<feature type="signal peptide" evidence="2">
    <location>
        <begin position="1"/>
        <end position="25"/>
    </location>
</feature>
<reference evidence="3 4" key="1">
    <citation type="submission" date="2024-03" db="EMBL/GenBank/DDBJ databases">
        <title>The genome assembly and annotation of the cricket Gryllus longicercus Weissman &amp; Gray.</title>
        <authorList>
            <person name="Szrajer S."/>
            <person name="Gray D."/>
            <person name="Ylla G."/>
        </authorList>
    </citation>
    <scope>NUCLEOTIDE SEQUENCE [LARGE SCALE GENOMIC DNA]</scope>
    <source>
        <strain evidence="3">DAG 2021-001</strain>
        <tissue evidence="3">Whole body minus gut</tissue>
    </source>
</reference>
<dbReference type="AlphaFoldDB" id="A0AAN9VHX5"/>
<dbReference type="Proteomes" id="UP001378592">
    <property type="component" value="Unassembled WGS sequence"/>
</dbReference>
<name>A0AAN9VHX5_9ORTH</name>
<evidence type="ECO:0000256" key="2">
    <source>
        <dbReference type="SAM" id="SignalP"/>
    </source>
</evidence>
<evidence type="ECO:0000313" key="4">
    <source>
        <dbReference type="Proteomes" id="UP001378592"/>
    </source>
</evidence>
<evidence type="ECO:0000313" key="3">
    <source>
        <dbReference type="EMBL" id="KAK7865264.1"/>
    </source>
</evidence>
<organism evidence="3 4">
    <name type="scientific">Gryllus longicercus</name>
    <dbReference type="NCBI Taxonomy" id="2509291"/>
    <lineage>
        <taxon>Eukaryota</taxon>
        <taxon>Metazoa</taxon>
        <taxon>Ecdysozoa</taxon>
        <taxon>Arthropoda</taxon>
        <taxon>Hexapoda</taxon>
        <taxon>Insecta</taxon>
        <taxon>Pterygota</taxon>
        <taxon>Neoptera</taxon>
        <taxon>Polyneoptera</taxon>
        <taxon>Orthoptera</taxon>
        <taxon>Ensifera</taxon>
        <taxon>Gryllidea</taxon>
        <taxon>Grylloidea</taxon>
        <taxon>Gryllidae</taxon>
        <taxon>Gryllinae</taxon>
        <taxon>Gryllus</taxon>
    </lineage>
</organism>
<dbReference type="EMBL" id="JAZDUA010000182">
    <property type="protein sequence ID" value="KAK7865264.1"/>
    <property type="molecule type" value="Genomic_DNA"/>
</dbReference>
<feature type="compositionally biased region" description="Gly residues" evidence="1">
    <location>
        <begin position="114"/>
        <end position="127"/>
    </location>
</feature>
<gene>
    <name evidence="3" type="ORF">R5R35_012383</name>
</gene>
<evidence type="ECO:0008006" key="5">
    <source>
        <dbReference type="Google" id="ProtNLM"/>
    </source>
</evidence>